<proteinExistence type="predicted"/>
<accession>A0ABD5VGF4</accession>
<organism evidence="2 3">
    <name type="scientific">Halorubellus litoreus</name>
    <dbReference type="NCBI Taxonomy" id="755308"/>
    <lineage>
        <taxon>Archaea</taxon>
        <taxon>Methanobacteriati</taxon>
        <taxon>Methanobacteriota</taxon>
        <taxon>Stenosarchaea group</taxon>
        <taxon>Halobacteria</taxon>
        <taxon>Halobacteriales</taxon>
        <taxon>Halorubellaceae</taxon>
        <taxon>Halorubellus</taxon>
    </lineage>
</organism>
<feature type="region of interest" description="Disordered" evidence="1">
    <location>
        <begin position="1"/>
        <end position="58"/>
    </location>
</feature>
<reference evidence="2 3" key="1">
    <citation type="journal article" date="2019" name="Int. J. Syst. Evol. Microbiol.">
        <title>The Global Catalogue of Microorganisms (GCM) 10K type strain sequencing project: providing services to taxonomists for standard genome sequencing and annotation.</title>
        <authorList>
            <consortium name="The Broad Institute Genomics Platform"/>
            <consortium name="The Broad Institute Genome Sequencing Center for Infectious Disease"/>
            <person name="Wu L."/>
            <person name="Ma J."/>
        </authorList>
    </citation>
    <scope>NUCLEOTIDE SEQUENCE [LARGE SCALE GENOMIC DNA]</scope>
    <source>
        <strain evidence="2 3">GX26</strain>
    </source>
</reference>
<name>A0ABD5VGF4_9EURY</name>
<comment type="caution">
    <text evidence="2">The sequence shown here is derived from an EMBL/GenBank/DDBJ whole genome shotgun (WGS) entry which is preliminary data.</text>
</comment>
<sequence length="71" mass="7910">MAEPETTDPESETTEPEAETTEPEPIEDDPATSDDHDEDRSGDRDDAHLRDVDPGAGCTEIWEHLSETRDD</sequence>
<dbReference type="AlphaFoldDB" id="A0ABD5VGF4"/>
<keyword evidence="3" id="KW-1185">Reference proteome</keyword>
<gene>
    <name evidence="2" type="ORF">ACFQGB_14925</name>
</gene>
<dbReference type="EMBL" id="JBHSXN010000002">
    <property type="protein sequence ID" value="MFC6954156.1"/>
    <property type="molecule type" value="Genomic_DNA"/>
</dbReference>
<evidence type="ECO:0000313" key="3">
    <source>
        <dbReference type="Proteomes" id="UP001596395"/>
    </source>
</evidence>
<feature type="compositionally biased region" description="Basic and acidic residues" evidence="1">
    <location>
        <begin position="38"/>
        <end position="53"/>
    </location>
</feature>
<evidence type="ECO:0000313" key="2">
    <source>
        <dbReference type="EMBL" id="MFC6954156.1"/>
    </source>
</evidence>
<feature type="compositionally biased region" description="Acidic residues" evidence="1">
    <location>
        <begin position="1"/>
        <end position="37"/>
    </location>
</feature>
<dbReference type="RefSeq" id="WP_336351118.1">
    <property type="nucleotide sequence ID" value="NZ_JAZAQL010000002.1"/>
</dbReference>
<evidence type="ECO:0000256" key="1">
    <source>
        <dbReference type="SAM" id="MobiDB-lite"/>
    </source>
</evidence>
<protein>
    <submittedName>
        <fullName evidence="2">Uncharacterized protein</fullName>
    </submittedName>
</protein>
<dbReference type="Proteomes" id="UP001596395">
    <property type="component" value="Unassembled WGS sequence"/>
</dbReference>